<dbReference type="EMBL" id="BAAADG010000006">
    <property type="protein sequence ID" value="GAA0227191.1"/>
    <property type="molecule type" value="Genomic_DNA"/>
</dbReference>
<sequence>MDEPETHFNPAWRSNFISRLRACFPEQKEQHSTHEMLITTHTPFLISDSESNKVLLFKKDPNTNEVSITHPEYNTLGASINKITMETFDKQETIGGYAETLLNQFREEFKAGGVDIDDLLKRIDHRLGDSVEKLLLMKTIMEQAKE</sequence>
<comment type="caution">
    <text evidence="1">The sequence shown here is derived from an EMBL/GenBank/DDBJ whole genome shotgun (WGS) entry which is preliminary data.</text>
</comment>
<reference evidence="2" key="1">
    <citation type="journal article" date="2019" name="Int. J. Syst. Evol. Microbiol.">
        <title>The Global Catalogue of Microorganisms (GCM) 10K type strain sequencing project: providing services to taxonomists for standard genome sequencing and annotation.</title>
        <authorList>
            <consortium name="The Broad Institute Genomics Platform"/>
            <consortium name="The Broad Institute Genome Sequencing Center for Infectious Disease"/>
            <person name="Wu L."/>
            <person name="Ma J."/>
        </authorList>
    </citation>
    <scope>NUCLEOTIDE SEQUENCE [LARGE SCALE GENOMIC DNA]</scope>
    <source>
        <strain evidence="2">JCM 6886</strain>
    </source>
</reference>
<accession>A0ABP3DBW5</accession>
<evidence type="ECO:0000313" key="2">
    <source>
        <dbReference type="Proteomes" id="UP001501476"/>
    </source>
</evidence>
<evidence type="ECO:0000313" key="1">
    <source>
        <dbReference type="EMBL" id="GAA0227191.1"/>
    </source>
</evidence>
<evidence type="ECO:0008006" key="3">
    <source>
        <dbReference type="Google" id="ProtNLM"/>
    </source>
</evidence>
<dbReference type="Proteomes" id="UP001501476">
    <property type="component" value="Unassembled WGS sequence"/>
</dbReference>
<gene>
    <name evidence="1" type="ORF">GCM10008964_18260</name>
</gene>
<organism evidence="1 2">
    <name type="scientific">Methylophaga marina</name>
    <dbReference type="NCBI Taxonomy" id="45495"/>
    <lineage>
        <taxon>Bacteria</taxon>
        <taxon>Pseudomonadati</taxon>
        <taxon>Pseudomonadota</taxon>
        <taxon>Gammaproteobacteria</taxon>
        <taxon>Thiotrichales</taxon>
        <taxon>Piscirickettsiaceae</taxon>
        <taxon>Methylophaga</taxon>
    </lineage>
</organism>
<name>A0ABP3DBW5_9GAMM</name>
<protein>
    <recommendedName>
        <fullName evidence="3">ATPase AAA-type core domain-containing protein</fullName>
    </recommendedName>
</protein>
<proteinExistence type="predicted"/>
<dbReference type="RefSeq" id="WP_286305823.1">
    <property type="nucleotide sequence ID" value="NZ_AP027741.1"/>
</dbReference>
<keyword evidence="2" id="KW-1185">Reference proteome</keyword>